<organism evidence="2 3">
    <name type="scientific">Clitoria ternatea</name>
    <name type="common">Butterfly pea</name>
    <dbReference type="NCBI Taxonomy" id="43366"/>
    <lineage>
        <taxon>Eukaryota</taxon>
        <taxon>Viridiplantae</taxon>
        <taxon>Streptophyta</taxon>
        <taxon>Embryophyta</taxon>
        <taxon>Tracheophyta</taxon>
        <taxon>Spermatophyta</taxon>
        <taxon>Magnoliopsida</taxon>
        <taxon>eudicotyledons</taxon>
        <taxon>Gunneridae</taxon>
        <taxon>Pentapetalae</taxon>
        <taxon>rosids</taxon>
        <taxon>fabids</taxon>
        <taxon>Fabales</taxon>
        <taxon>Fabaceae</taxon>
        <taxon>Papilionoideae</taxon>
        <taxon>50 kb inversion clade</taxon>
        <taxon>NPAAA clade</taxon>
        <taxon>indigoferoid/millettioid clade</taxon>
        <taxon>Phaseoleae</taxon>
        <taxon>Clitoria</taxon>
    </lineage>
</organism>
<accession>A0AAN9K1L9</accession>
<keyword evidence="1" id="KW-0472">Membrane</keyword>
<keyword evidence="1" id="KW-1133">Transmembrane helix</keyword>
<evidence type="ECO:0000313" key="3">
    <source>
        <dbReference type="Proteomes" id="UP001359559"/>
    </source>
</evidence>
<comment type="caution">
    <text evidence="2">The sequence shown here is derived from an EMBL/GenBank/DDBJ whole genome shotgun (WGS) entry which is preliminary data.</text>
</comment>
<name>A0AAN9K1L9_CLITE</name>
<sequence>MSIGIMASGVVKFTFFTVLFIVLVVMVAAHEGHHHTSPAEAPSSYASSITYHTMLGRGLFSLLLAFLLIARDRLL</sequence>
<keyword evidence="3" id="KW-1185">Reference proteome</keyword>
<proteinExistence type="predicted"/>
<dbReference type="EMBL" id="JAYKXN010000002">
    <property type="protein sequence ID" value="KAK7309520.1"/>
    <property type="molecule type" value="Genomic_DNA"/>
</dbReference>
<feature type="transmembrane region" description="Helical" evidence="1">
    <location>
        <begin position="9"/>
        <end position="29"/>
    </location>
</feature>
<reference evidence="2 3" key="1">
    <citation type="submission" date="2024-01" db="EMBL/GenBank/DDBJ databases">
        <title>The genomes of 5 underutilized Papilionoideae crops provide insights into root nodulation and disease resistance.</title>
        <authorList>
            <person name="Yuan L."/>
        </authorList>
    </citation>
    <scope>NUCLEOTIDE SEQUENCE [LARGE SCALE GENOMIC DNA]</scope>
    <source>
        <strain evidence="2">LY-2023</strain>
        <tissue evidence="2">Leaf</tissue>
    </source>
</reference>
<dbReference type="AlphaFoldDB" id="A0AAN9K1L9"/>
<evidence type="ECO:0000313" key="2">
    <source>
        <dbReference type="EMBL" id="KAK7309520.1"/>
    </source>
</evidence>
<protein>
    <submittedName>
        <fullName evidence="2">Uncharacterized protein</fullName>
    </submittedName>
</protein>
<keyword evidence="1" id="KW-0812">Transmembrane</keyword>
<evidence type="ECO:0000256" key="1">
    <source>
        <dbReference type="SAM" id="Phobius"/>
    </source>
</evidence>
<feature type="transmembrane region" description="Helical" evidence="1">
    <location>
        <begin position="49"/>
        <end position="70"/>
    </location>
</feature>
<dbReference type="Proteomes" id="UP001359559">
    <property type="component" value="Unassembled WGS sequence"/>
</dbReference>
<gene>
    <name evidence="2" type="ORF">RJT34_06319</name>
</gene>